<accession>A0AAD5TK28</accession>
<name>A0AAD5TK28_9FUNG</name>
<dbReference type="AlphaFoldDB" id="A0AAD5TK28"/>
<reference evidence="2" key="1">
    <citation type="submission" date="2020-05" db="EMBL/GenBank/DDBJ databases">
        <title>Phylogenomic resolution of chytrid fungi.</title>
        <authorList>
            <person name="Stajich J.E."/>
            <person name="Amses K."/>
            <person name="Simmons R."/>
            <person name="Seto K."/>
            <person name="Myers J."/>
            <person name="Bonds A."/>
            <person name="Quandt C.A."/>
            <person name="Barry K."/>
            <person name="Liu P."/>
            <person name="Grigoriev I."/>
            <person name="Longcore J.E."/>
            <person name="James T.Y."/>
        </authorList>
    </citation>
    <scope>NUCLEOTIDE SEQUENCE</scope>
    <source>
        <strain evidence="2">JEL0379</strain>
    </source>
</reference>
<keyword evidence="3" id="KW-1185">Reference proteome</keyword>
<evidence type="ECO:0000256" key="1">
    <source>
        <dbReference type="SAM" id="MobiDB-lite"/>
    </source>
</evidence>
<feature type="compositionally biased region" description="Basic and acidic residues" evidence="1">
    <location>
        <begin position="129"/>
        <end position="149"/>
    </location>
</feature>
<feature type="compositionally biased region" description="Acidic residues" evidence="1">
    <location>
        <begin position="150"/>
        <end position="159"/>
    </location>
</feature>
<dbReference type="PANTHER" id="PTHR14494">
    <property type="entry name" value="ALADIN/ADRACALIN/AAAS"/>
    <property type="match status" value="1"/>
</dbReference>
<dbReference type="InterPro" id="IPR045139">
    <property type="entry name" value="Aladin"/>
</dbReference>
<feature type="region of interest" description="Disordered" evidence="1">
    <location>
        <begin position="101"/>
        <end position="175"/>
    </location>
</feature>
<dbReference type="Proteomes" id="UP001212152">
    <property type="component" value="Unassembled WGS sequence"/>
</dbReference>
<protein>
    <submittedName>
        <fullName evidence="2">Uncharacterized protein</fullName>
    </submittedName>
</protein>
<proteinExistence type="predicted"/>
<feature type="compositionally biased region" description="Low complexity" evidence="1">
    <location>
        <begin position="160"/>
        <end position="170"/>
    </location>
</feature>
<evidence type="ECO:0000313" key="3">
    <source>
        <dbReference type="Proteomes" id="UP001212152"/>
    </source>
</evidence>
<dbReference type="GO" id="GO:0006913">
    <property type="term" value="P:nucleocytoplasmic transport"/>
    <property type="evidence" value="ECO:0007669"/>
    <property type="project" value="TreeGrafter"/>
</dbReference>
<organism evidence="2 3">
    <name type="scientific">Geranomyces variabilis</name>
    <dbReference type="NCBI Taxonomy" id="109894"/>
    <lineage>
        <taxon>Eukaryota</taxon>
        <taxon>Fungi</taxon>
        <taxon>Fungi incertae sedis</taxon>
        <taxon>Chytridiomycota</taxon>
        <taxon>Chytridiomycota incertae sedis</taxon>
        <taxon>Chytridiomycetes</taxon>
        <taxon>Spizellomycetales</taxon>
        <taxon>Powellomycetaceae</taxon>
        <taxon>Geranomyces</taxon>
    </lineage>
</organism>
<gene>
    <name evidence="2" type="ORF">HDU87_007000</name>
</gene>
<sequence length="205" mass="22496">MPDSRNFMFAVEIGRSIVVQQLNQVPPGLEIKQVAQLRMPDFHSESHDLSIGGKIKSLALDPTGKRLAVSFDGEHRGAELIALFALTSSIKPKLELTGYIRGPQWNPQAPKPQPPRSPYQDGLVSRGGKPGEADIDGGHRDDNTDSHEKEEEEEEEDDAAAQTEADAATAPLPTTMRFAPEFSRGALLSIAWENGQVQFVPIYIR</sequence>
<dbReference type="EMBL" id="JADGJQ010000062">
    <property type="protein sequence ID" value="KAJ3174628.1"/>
    <property type="molecule type" value="Genomic_DNA"/>
</dbReference>
<evidence type="ECO:0000313" key="2">
    <source>
        <dbReference type="EMBL" id="KAJ3174628.1"/>
    </source>
</evidence>
<comment type="caution">
    <text evidence="2">The sequence shown here is derived from an EMBL/GenBank/DDBJ whole genome shotgun (WGS) entry which is preliminary data.</text>
</comment>
<dbReference type="GO" id="GO:0005643">
    <property type="term" value="C:nuclear pore"/>
    <property type="evidence" value="ECO:0007669"/>
    <property type="project" value="TreeGrafter"/>
</dbReference>
<dbReference type="PANTHER" id="PTHR14494:SF0">
    <property type="entry name" value="ALADIN"/>
    <property type="match status" value="1"/>
</dbReference>